<proteinExistence type="predicted"/>
<dbReference type="Gene3D" id="2.60.40.3140">
    <property type="match status" value="1"/>
</dbReference>
<gene>
    <name evidence="1" type="ORF">BTO13_03190</name>
</gene>
<evidence type="ECO:0000313" key="2">
    <source>
        <dbReference type="Proteomes" id="UP000237608"/>
    </source>
</evidence>
<dbReference type="Gene3D" id="2.60.120.1130">
    <property type="match status" value="1"/>
</dbReference>
<dbReference type="EMBL" id="MSCL01000001">
    <property type="protein sequence ID" value="PQJ74338.1"/>
    <property type="molecule type" value="Genomic_DNA"/>
</dbReference>
<dbReference type="Proteomes" id="UP000237608">
    <property type="component" value="Unassembled WGS sequence"/>
</dbReference>
<accession>A0A2S7W9P6</accession>
<keyword evidence="2" id="KW-1185">Reference proteome</keyword>
<dbReference type="AlphaFoldDB" id="A0A2S7W9P6"/>
<evidence type="ECO:0000313" key="1">
    <source>
        <dbReference type="EMBL" id="PQJ74338.1"/>
    </source>
</evidence>
<dbReference type="Gene3D" id="3.10.620.30">
    <property type="match status" value="1"/>
</dbReference>
<dbReference type="RefSeq" id="WP_105045484.1">
    <property type="nucleotide sequence ID" value="NZ_CP150662.1"/>
</dbReference>
<comment type="caution">
    <text evidence="1">The sequence shown here is derived from an EMBL/GenBank/DDBJ whole genome shotgun (WGS) entry which is preliminary data.</text>
</comment>
<reference evidence="1 2" key="1">
    <citation type="submission" date="2016-12" db="EMBL/GenBank/DDBJ databases">
        <title>Trade-off between light-utilization and light-protection in marine flavobacteria.</title>
        <authorList>
            <person name="Kumagai Y."/>
            <person name="Yoshizawa S."/>
            <person name="Kogure K."/>
            <person name="Iwasaki W."/>
        </authorList>
    </citation>
    <scope>NUCLEOTIDE SEQUENCE [LARGE SCALE GENOMIC DNA]</scope>
    <source>
        <strain evidence="1 2">KCTC 22729</strain>
    </source>
</reference>
<name>A0A2S7W9P6_9FLAO</name>
<protein>
    <submittedName>
        <fullName evidence="1">Uncharacterized protein</fullName>
    </submittedName>
</protein>
<dbReference type="OrthoDB" id="98874at2"/>
<sequence>MRILLVYLVLLVSTFSYSQKNKSSKIGQTSVKELQMPFYEKDSSASAVILYEHANLYTDPDNDYKTRTDYYFRVKIFHKNAFELATINIPLYKKEKIIDIQAITYSFTEVGSVKKDYLSQSAIFSIKENDDIHTEKFTLPNVTEGSVIEYSYSIISPYTKIDDWNFQSSYSKIKSEFDAAILGNFIYNVKLVGFKKLDKNESSIKKNCIYIDGLGEGGCIIYSFGMNDVPAFVEEKYMLSKKNYLSKITFDLKTVTNTSGITEKYTTTWKEADSKLKSQFFNNQTSKDNYFKKRLPENIFTISDELQKATEIYRFIQKHYTWNGKNWTNEEAKLKDSFDEKVGNVAEINLSLYNSLKAADLNANLVVLATRNHGIPTKLFPVIYDFNYVIVRIQIDDETYYLDATDPFLAFGQVPINTLNGDVRVMDFKNDGYWQMLQPRDISEKIISASLVLDEKGEFSGNLDFKTSGYFALEKRKKIANLTKEAYVDDFEKQNPEVTISNFKTENTTDLEQKLEEFFEISISMDEDLTDKIRLNPFLFERLDENPFKLKERLYPVDFAFPFKETYKLTLKIPENYSITSLPKNKSIALPNNSGILMFKIAENEGTLQVYLNINIRKKIFRSEEYTALKDFFNQIITIQRQYIVLEKRNN</sequence>
<organism evidence="1 2">
    <name type="scientific">Polaribacter gangjinensis</name>
    <dbReference type="NCBI Taxonomy" id="574710"/>
    <lineage>
        <taxon>Bacteria</taxon>
        <taxon>Pseudomonadati</taxon>
        <taxon>Bacteroidota</taxon>
        <taxon>Flavobacteriia</taxon>
        <taxon>Flavobacteriales</taxon>
        <taxon>Flavobacteriaceae</taxon>
    </lineage>
</organism>